<keyword evidence="1" id="KW-1015">Disulfide bond</keyword>
<dbReference type="InterPro" id="IPR009003">
    <property type="entry name" value="Peptidase_S1_PA"/>
</dbReference>
<dbReference type="CDD" id="cd00190">
    <property type="entry name" value="Tryp_SPc"/>
    <property type="match status" value="1"/>
</dbReference>
<reference evidence="3" key="1">
    <citation type="journal article" date="2023" name="G3 (Bethesda)">
        <title>Whole genome assemblies of Zophobas morio and Tenebrio molitor.</title>
        <authorList>
            <person name="Kaur S."/>
            <person name="Stinson S.A."/>
            <person name="diCenzo G.C."/>
        </authorList>
    </citation>
    <scope>NUCLEOTIDE SEQUENCE</scope>
    <source>
        <strain evidence="3">QUZm001</strain>
    </source>
</reference>
<dbReference type="InterPro" id="IPR051333">
    <property type="entry name" value="CLIP_Serine_Protease"/>
</dbReference>
<dbReference type="GO" id="GO:0006508">
    <property type="term" value="P:proteolysis"/>
    <property type="evidence" value="ECO:0007669"/>
    <property type="project" value="InterPro"/>
</dbReference>
<evidence type="ECO:0000259" key="2">
    <source>
        <dbReference type="PROSITE" id="PS50240"/>
    </source>
</evidence>
<organism evidence="3 4">
    <name type="scientific">Zophobas morio</name>
    <dbReference type="NCBI Taxonomy" id="2755281"/>
    <lineage>
        <taxon>Eukaryota</taxon>
        <taxon>Metazoa</taxon>
        <taxon>Ecdysozoa</taxon>
        <taxon>Arthropoda</taxon>
        <taxon>Hexapoda</taxon>
        <taxon>Insecta</taxon>
        <taxon>Pterygota</taxon>
        <taxon>Neoptera</taxon>
        <taxon>Endopterygota</taxon>
        <taxon>Coleoptera</taxon>
        <taxon>Polyphaga</taxon>
        <taxon>Cucujiformia</taxon>
        <taxon>Tenebrionidae</taxon>
        <taxon>Zophobas</taxon>
    </lineage>
</organism>
<dbReference type="Proteomes" id="UP001168821">
    <property type="component" value="Unassembled WGS sequence"/>
</dbReference>
<gene>
    <name evidence="3" type="ORF">Zmor_015482</name>
</gene>
<evidence type="ECO:0000256" key="1">
    <source>
        <dbReference type="ARBA" id="ARBA00023157"/>
    </source>
</evidence>
<dbReference type="PRINTS" id="PR00722">
    <property type="entry name" value="CHYMOTRYPSIN"/>
</dbReference>
<dbReference type="InterPro" id="IPR043504">
    <property type="entry name" value="Peptidase_S1_PA_chymotrypsin"/>
</dbReference>
<keyword evidence="4" id="KW-1185">Reference proteome</keyword>
<dbReference type="SUPFAM" id="SSF50494">
    <property type="entry name" value="Trypsin-like serine proteases"/>
    <property type="match status" value="1"/>
</dbReference>
<protein>
    <recommendedName>
        <fullName evidence="2">Peptidase S1 domain-containing protein</fullName>
    </recommendedName>
</protein>
<dbReference type="InterPro" id="IPR001254">
    <property type="entry name" value="Trypsin_dom"/>
</dbReference>
<dbReference type="SMART" id="SM00020">
    <property type="entry name" value="Tryp_SPc"/>
    <property type="match status" value="1"/>
</dbReference>
<name>A0AA38IGW7_9CUCU</name>
<sequence>METETIYSSLTLFRDPRIIGGISAYAGQYPYAAAINVQTGTSKFFCGGTLIDSQWVLTAGQCVDGAILFTIQLGSHKLEGDDPYRVTVATSHSVLHPDYNPLTLENDIGLIELRIPVEYSHTLNKITYFAFNITEPRDMWAIGWGQISDDSPELYNELQTVDVAPLTTEECRIYYGNQISDNTVCVEGNYNEGTCYGDTGSPLVVDLGRGYKSVGGVASFVSGNGCESTEPSGYLRTAPYESWIKNVTGL</sequence>
<dbReference type="PANTHER" id="PTHR24260">
    <property type="match status" value="1"/>
</dbReference>
<accession>A0AA38IGW7</accession>
<dbReference type="Gene3D" id="2.40.10.10">
    <property type="entry name" value="Trypsin-like serine proteases"/>
    <property type="match status" value="2"/>
</dbReference>
<comment type="caution">
    <text evidence="3">The sequence shown here is derived from an EMBL/GenBank/DDBJ whole genome shotgun (WGS) entry which is preliminary data.</text>
</comment>
<dbReference type="Pfam" id="PF00089">
    <property type="entry name" value="Trypsin"/>
    <property type="match status" value="1"/>
</dbReference>
<feature type="domain" description="Peptidase S1" evidence="2">
    <location>
        <begin position="18"/>
        <end position="249"/>
    </location>
</feature>
<dbReference type="AlphaFoldDB" id="A0AA38IGW7"/>
<dbReference type="InterPro" id="IPR001314">
    <property type="entry name" value="Peptidase_S1A"/>
</dbReference>
<dbReference type="PANTHER" id="PTHR24260:SF136">
    <property type="entry name" value="GH08193P-RELATED"/>
    <property type="match status" value="1"/>
</dbReference>
<evidence type="ECO:0000313" key="4">
    <source>
        <dbReference type="Proteomes" id="UP001168821"/>
    </source>
</evidence>
<dbReference type="EMBL" id="JALNTZ010000004">
    <property type="protein sequence ID" value="KAJ3656402.1"/>
    <property type="molecule type" value="Genomic_DNA"/>
</dbReference>
<dbReference type="FunFam" id="2.40.10.10:FF:000068">
    <property type="entry name" value="transmembrane protease serine 2"/>
    <property type="match status" value="1"/>
</dbReference>
<evidence type="ECO:0000313" key="3">
    <source>
        <dbReference type="EMBL" id="KAJ3656402.1"/>
    </source>
</evidence>
<dbReference type="PROSITE" id="PS50240">
    <property type="entry name" value="TRYPSIN_DOM"/>
    <property type="match status" value="1"/>
</dbReference>
<proteinExistence type="predicted"/>
<dbReference type="GO" id="GO:0004252">
    <property type="term" value="F:serine-type endopeptidase activity"/>
    <property type="evidence" value="ECO:0007669"/>
    <property type="project" value="InterPro"/>
</dbReference>